<dbReference type="PROSITE" id="PS51898">
    <property type="entry name" value="TYR_RECOMBINASE"/>
    <property type="match status" value="1"/>
</dbReference>
<evidence type="ECO:0000256" key="2">
    <source>
        <dbReference type="ARBA" id="ARBA00023125"/>
    </source>
</evidence>
<keyword evidence="6" id="KW-1185">Reference proteome</keyword>
<dbReference type="Gene3D" id="1.10.150.130">
    <property type="match status" value="1"/>
</dbReference>
<dbReference type="Pfam" id="PF13102">
    <property type="entry name" value="Phage_int_SAM_5"/>
    <property type="match status" value="1"/>
</dbReference>
<dbReference type="InterPro" id="IPR010998">
    <property type="entry name" value="Integrase_recombinase_N"/>
</dbReference>
<dbReference type="InterPro" id="IPR050090">
    <property type="entry name" value="Tyrosine_recombinase_XerCD"/>
</dbReference>
<dbReference type="InterPro" id="IPR013762">
    <property type="entry name" value="Integrase-like_cat_sf"/>
</dbReference>
<keyword evidence="3" id="KW-0233">DNA recombination</keyword>
<dbReference type="EMBL" id="JAFBJK010000002">
    <property type="protein sequence ID" value="MBT8725866.1"/>
    <property type="molecule type" value="Genomic_DNA"/>
</dbReference>
<sequence>MKVEKFKVLLYLKKSGLDKSGKAPIMGRITVNRTMAQFGCKLSCTPNLWNPRESRLNGKSKEAVETNAKIEKLLLAVNAAFESLLERKQEFDATAVKDMLQGSMEKQMTLLKQFDRINEDLKSRVGIDRAEGTYSKYCYTRQILVEFIRERFKTEDIAFGQLYEQFIRDFQDYVLEEKRQSLQSVRHYLALLKKVCRIAYKDGYSERYFFCNFKLPKQEISAPKALTREEFVKVRDVEISVRRRPSLALTRDLFLFACYTGTAYADTVSVTRDNLFTGDDGNLWLKYHRKKNEYLARVKLLPEAIALLEKYKDDSRETLLPVQDYRVLRANMKSLRVLAGIRTDIVYHVGRHSFASLITLEEGVPIETISRMLGHTNIQTTQIYARVTPKRLFEDMDIFVEATRDLELVLQK</sequence>
<evidence type="ECO:0000313" key="6">
    <source>
        <dbReference type="Proteomes" id="UP001196342"/>
    </source>
</evidence>
<comment type="similarity">
    <text evidence="1">Belongs to the 'phage' integrase family.</text>
</comment>
<evidence type="ECO:0000256" key="1">
    <source>
        <dbReference type="ARBA" id="ARBA00008857"/>
    </source>
</evidence>
<dbReference type="SUPFAM" id="SSF56349">
    <property type="entry name" value="DNA breaking-rejoining enzymes"/>
    <property type="match status" value="1"/>
</dbReference>
<proteinExistence type="inferred from homology"/>
<evidence type="ECO:0000256" key="3">
    <source>
        <dbReference type="ARBA" id="ARBA00023172"/>
    </source>
</evidence>
<keyword evidence="2" id="KW-0238">DNA-binding</keyword>
<dbReference type="Pfam" id="PF00589">
    <property type="entry name" value="Phage_integrase"/>
    <property type="match status" value="1"/>
</dbReference>
<dbReference type="CDD" id="cd01185">
    <property type="entry name" value="INTN1_C_like"/>
    <property type="match status" value="1"/>
</dbReference>
<protein>
    <submittedName>
        <fullName evidence="5">Site-specific integrase</fullName>
    </submittedName>
</protein>
<dbReference type="Pfam" id="PF17293">
    <property type="entry name" value="Arm-DNA-bind_5"/>
    <property type="match status" value="1"/>
</dbReference>
<organism evidence="5 6">
    <name type="scientific">Bacteroides uniformis</name>
    <dbReference type="NCBI Taxonomy" id="820"/>
    <lineage>
        <taxon>Bacteria</taxon>
        <taxon>Pseudomonadati</taxon>
        <taxon>Bacteroidota</taxon>
        <taxon>Bacteroidia</taxon>
        <taxon>Bacteroidales</taxon>
        <taxon>Bacteroidaceae</taxon>
        <taxon>Bacteroides</taxon>
    </lineage>
</organism>
<accession>A0ABS5X1P4</accession>
<feature type="domain" description="Tyr recombinase" evidence="4">
    <location>
        <begin position="221"/>
        <end position="397"/>
    </location>
</feature>
<dbReference type="PANTHER" id="PTHR30349:SF64">
    <property type="entry name" value="PROPHAGE INTEGRASE INTD-RELATED"/>
    <property type="match status" value="1"/>
</dbReference>
<dbReference type="InterPro" id="IPR002104">
    <property type="entry name" value="Integrase_catalytic"/>
</dbReference>
<dbReference type="InterPro" id="IPR035386">
    <property type="entry name" value="Arm-DNA-bind_5"/>
</dbReference>
<dbReference type="Proteomes" id="UP001196342">
    <property type="component" value="Unassembled WGS sequence"/>
</dbReference>
<dbReference type="PANTHER" id="PTHR30349">
    <property type="entry name" value="PHAGE INTEGRASE-RELATED"/>
    <property type="match status" value="1"/>
</dbReference>
<comment type="caution">
    <text evidence="5">The sequence shown here is derived from an EMBL/GenBank/DDBJ whole genome shotgun (WGS) entry which is preliminary data.</text>
</comment>
<dbReference type="Gene3D" id="1.10.443.10">
    <property type="entry name" value="Intergrase catalytic core"/>
    <property type="match status" value="1"/>
</dbReference>
<gene>
    <name evidence="5" type="ORF">JQN06_06740</name>
</gene>
<reference evidence="5 6" key="1">
    <citation type="submission" date="2020-12" db="EMBL/GenBank/DDBJ databases">
        <title>Microorganisms.</title>
        <authorList>
            <person name="Matos J."/>
            <person name="Faleiro L."/>
            <person name="Duarte I."/>
        </authorList>
    </citation>
    <scope>NUCLEOTIDE SEQUENCE [LARGE SCALE GENOMIC DNA]</scope>
    <source>
        <strain evidence="5 6">PtFD3Pch2</strain>
    </source>
</reference>
<dbReference type="InterPro" id="IPR011010">
    <property type="entry name" value="DNA_brk_join_enz"/>
</dbReference>
<evidence type="ECO:0000313" key="5">
    <source>
        <dbReference type="EMBL" id="MBT8725866.1"/>
    </source>
</evidence>
<evidence type="ECO:0000259" key="4">
    <source>
        <dbReference type="PROSITE" id="PS51898"/>
    </source>
</evidence>
<name>A0ABS5X1P4_BACUN</name>
<dbReference type="InterPro" id="IPR025269">
    <property type="entry name" value="SAM-like_dom"/>
</dbReference>